<dbReference type="EMBL" id="JBHFFA010000001">
    <property type="protein sequence ID" value="KAL2650140.1"/>
    <property type="molecule type" value="Genomic_DNA"/>
</dbReference>
<dbReference type="AlphaFoldDB" id="A0ABD1ZFN3"/>
<accession>A0ABD1ZFN3</accession>
<dbReference type="Proteomes" id="UP001605036">
    <property type="component" value="Unassembled WGS sequence"/>
</dbReference>
<feature type="compositionally biased region" description="Polar residues" evidence="3">
    <location>
        <begin position="198"/>
        <end position="209"/>
    </location>
</feature>
<name>A0ABD1ZFN3_9MARC</name>
<keyword evidence="2" id="KW-0175">Coiled coil</keyword>
<evidence type="ECO:0000256" key="2">
    <source>
        <dbReference type="SAM" id="Coils"/>
    </source>
</evidence>
<feature type="compositionally biased region" description="Polar residues" evidence="3">
    <location>
        <begin position="159"/>
        <end position="170"/>
    </location>
</feature>
<feature type="compositionally biased region" description="Basic and acidic residues" evidence="3">
    <location>
        <begin position="140"/>
        <end position="157"/>
    </location>
</feature>
<proteinExistence type="inferred from homology"/>
<dbReference type="InterPro" id="IPR007763">
    <property type="entry name" value="NDUFA12"/>
</dbReference>
<comment type="caution">
    <text evidence="4">The sequence shown here is derived from an EMBL/GenBank/DDBJ whole genome shotgun (WGS) entry which is preliminary data.</text>
</comment>
<feature type="coiled-coil region" evidence="2">
    <location>
        <begin position="76"/>
        <end position="109"/>
    </location>
</feature>
<evidence type="ECO:0000256" key="3">
    <source>
        <dbReference type="SAM" id="MobiDB-lite"/>
    </source>
</evidence>
<keyword evidence="5" id="KW-1185">Reference proteome</keyword>
<organism evidence="4 5">
    <name type="scientific">Riccia fluitans</name>
    <dbReference type="NCBI Taxonomy" id="41844"/>
    <lineage>
        <taxon>Eukaryota</taxon>
        <taxon>Viridiplantae</taxon>
        <taxon>Streptophyta</taxon>
        <taxon>Embryophyta</taxon>
        <taxon>Marchantiophyta</taxon>
        <taxon>Marchantiopsida</taxon>
        <taxon>Marchantiidae</taxon>
        <taxon>Marchantiales</taxon>
        <taxon>Ricciaceae</taxon>
        <taxon>Riccia</taxon>
    </lineage>
</organism>
<dbReference type="PANTHER" id="PTHR32470">
    <property type="entry name" value="ADH DEHYDROGENASE [UBIQUINONE] 1 ALPHA SUBCOMPLEX ASSEMBLY FACTOR 2"/>
    <property type="match status" value="1"/>
</dbReference>
<feature type="region of interest" description="Disordered" evidence="3">
    <location>
        <begin position="129"/>
        <end position="209"/>
    </location>
</feature>
<comment type="similarity">
    <text evidence="1">Belongs to the complex I NDUFA12 subunit family.</text>
</comment>
<sequence>MIRRFVDRLLSYKGRVKVGADKYGNSYYQKQEMKEGALVERRWVEYKGEPDSTALPVEWTSWLSGTRKGAPTPEEVAALEAHRENARKMAALYEKKEEERRMRARLTQRGVKADDLTLENMEVMMRQISGSDLNEGAESSTKEDSSHTKYTRVRDGQESSEPSVWQPRTSRSPKEVPKNPTPPANPSSSGSAEEPQGQGDNFQPGTWRP</sequence>
<evidence type="ECO:0008006" key="6">
    <source>
        <dbReference type="Google" id="ProtNLM"/>
    </source>
</evidence>
<dbReference type="InterPro" id="IPR052618">
    <property type="entry name" value="ComplexI_NDUFA12"/>
</dbReference>
<dbReference type="Pfam" id="PF05071">
    <property type="entry name" value="NDUFA12"/>
    <property type="match status" value="1"/>
</dbReference>
<evidence type="ECO:0000313" key="5">
    <source>
        <dbReference type="Proteomes" id="UP001605036"/>
    </source>
</evidence>
<evidence type="ECO:0000313" key="4">
    <source>
        <dbReference type="EMBL" id="KAL2650140.1"/>
    </source>
</evidence>
<reference evidence="4 5" key="1">
    <citation type="submission" date="2024-09" db="EMBL/GenBank/DDBJ databases">
        <title>Chromosome-scale assembly of Riccia fluitans.</title>
        <authorList>
            <person name="Paukszto L."/>
            <person name="Sawicki J."/>
            <person name="Karawczyk K."/>
            <person name="Piernik-Szablinska J."/>
            <person name="Szczecinska M."/>
            <person name="Mazdziarz M."/>
        </authorList>
    </citation>
    <scope>NUCLEOTIDE SEQUENCE [LARGE SCALE GENOMIC DNA]</scope>
    <source>
        <strain evidence="4">Rf_01</strain>
        <tissue evidence="4">Aerial parts of the thallus</tissue>
    </source>
</reference>
<dbReference type="PANTHER" id="PTHR32470:SF2">
    <property type="entry name" value="NADH DEHYDROGENASE [UBIQUINONE] 1 ALPHA SUBCOMPLEX ASSEMBLY FACTOR 2"/>
    <property type="match status" value="1"/>
</dbReference>
<gene>
    <name evidence="4" type="ORF">R1flu_018268</name>
</gene>
<protein>
    <recommendedName>
        <fullName evidence="6">NADH dehydrogenase [ubiquinone] 1 alpha subcomplex subunit 12</fullName>
    </recommendedName>
</protein>
<evidence type="ECO:0000256" key="1">
    <source>
        <dbReference type="ARBA" id="ARBA00007355"/>
    </source>
</evidence>